<dbReference type="SMART" id="SM00409">
    <property type="entry name" value="IG"/>
    <property type="match status" value="2"/>
</dbReference>
<protein>
    <recommendedName>
        <fullName evidence="3">Ig-like domain-containing protein</fullName>
    </recommendedName>
</protein>
<feature type="domain" description="Ig-like" evidence="3">
    <location>
        <begin position="140"/>
        <end position="237"/>
    </location>
</feature>
<dbReference type="GO" id="GO:0032589">
    <property type="term" value="C:neuron projection membrane"/>
    <property type="evidence" value="ECO:0007669"/>
    <property type="project" value="TreeGrafter"/>
</dbReference>
<dbReference type="InterPro" id="IPR013151">
    <property type="entry name" value="Immunoglobulin_dom"/>
</dbReference>
<reference evidence="4" key="1">
    <citation type="submission" date="2021-06" db="EMBL/GenBank/DDBJ databases">
        <authorList>
            <person name="Hodson N. C."/>
            <person name="Mongue J. A."/>
            <person name="Jaron S. K."/>
        </authorList>
    </citation>
    <scope>NUCLEOTIDE SEQUENCE</scope>
</reference>
<feature type="region of interest" description="Disordered" evidence="1">
    <location>
        <begin position="65"/>
        <end position="130"/>
    </location>
</feature>
<dbReference type="GO" id="GO:0050808">
    <property type="term" value="P:synapse organization"/>
    <property type="evidence" value="ECO:0007669"/>
    <property type="project" value="TreeGrafter"/>
</dbReference>
<evidence type="ECO:0000313" key="4">
    <source>
        <dbReference type="EMBL" id="CAG7820255.1"/>
    </source>
</evidence>
<feature type="compositionally biased region" description="Polar residues" evidence="1">
    <location>
        <begin position="68"/>
        <end position="79"/>
    </location>
</feature>
<dbReference type="InterPro" id="IPR007110">
    <property type="entry name" value="Ig-like_dom"/>
</dbReference>
<dbReference type="InterPro" id="IPR003599">
    <property type="entry name" value="Ig_sub"/>
</dbReference>
<feature type="signal peptide" evidence="2">
    <location>
        <begin position="1"/>
        <end position="27"/>
    </location>
</feature>
<sequence>MTMSAIFLVHTIGLLLLLQPTLHLADSREQQDSTESSVSLGWASEEKNVNKTSRRVDSPHFGILMVTGTGTTRSPSTLSFPHGHRHGNSAAAAASLSPSLNPPSSVKATHRGLSPTSREQHGEEPLEPLYLPSSSRIVGPYFETNRTTVTIAARAGQTVLLDCSVALLQGRTVSWLRRKKDNLQLLTVGNATYSSDSRVGLHFRYPNNWRLGILNVNKRDEGEYQCQLSTHPPKALIFHLKVIAPAVLILDENGNGITERHYKVDSSLHLTCKASHLDKTLDHIGWFKGDRPLPGGDQRIKVKLWKNSTNGEASAFLSVLSVRKGDSGNYTCRASPLASNTIAVHVLNGELPAAVQHENCANVLLGCGLLHLLCSFQLFLLTSLLISPSTRTQLHLSPLLHTVHSPSLPLPPARMEIPSQEPTKDLQRPCPHVLINTSHTKVTSTTHHCPVPKKDSLIPFTIPDVRKFYRCYSAILKHI</sequence>
<evidence type="ECO:0000313" key="5">
    <source>
        <dbReference type="Proteomes" id="UP000708208"/>
    </source>
</evidence>
<evidence type="ECO:0000259" key="3">
    <source>
        <dbReference type="PROSITE" id="PS50835"/>
    </source>
</evidence>
<dbReference type="SMART" id="SM00408">
    <property type="entry name" value="IGc2"/>
    <property type="match status" value="2"/>
</dbReference>
<dbReference type="Proteomes" id="UP000708208">
    <property type="component" value="Unassembled WGS sequence"/>
</dbReference>
<comment type="caution">
    <text evidence="4">The sequence shown here is derived from an EMBL/GenBank/DDBJ whole genome shotgun (WGS) entry which is preliminary data.</text>
</comment>
<name>A0A8J2PMM3_9HEXA</name>
<feature type="compositionally biased region" description="Low complexity" evidence="1">
    <location>
        <begin position="88"/>
        <end position="105"/>
    </location>
</feature>
<feature type="domain" description="Ig-like" evidence="3">
    <location>
        <begin position="245"/>
        <end position="343"/>
    </location>
</feature>
<keyword evidence="5" id="KW-1185">Reference proteome</keyword>
<dbReference type="PANTHER" id="PTHR23279:SF3">
    <property type="entry name" value="DEFECTIVE PROBOSCIS EXTENSION RESPONSE 18"/>
    <property type="match status" value="1"/>
</dbReference>
<dbReference type="Pfam" id="PF00047">
    <property type="entry name" value="ig"/>
    <property type="match status" value="1"/>
</dbReference>
<evidence type="ECO:0000256" key="2">
    <source>
        <dbReference type="SAM" id="SignalP"/>
    </source>
</evidence>
<dbReference type="AlphaFoldDB" id="A0A8J2PMM3"/>
<keyword evidence="2" id="KW-0732">Signal</keyword>
<organism evidence="4 5">
    <name type="scientific">Allacma fusca</name>
    <dbReference type="NCBI Taxonomy" id="39272"/>
    <lineage>
        <taxon>Eukaryota</taxon>
        <taxon>Metazoa</taxon>
        <taxon>Ecdysozoa</taxon>
        <taxon>Arthropoda</taxon>
        <taxon>Hexapoda</taxon>
        <taxon>Collembola</taxon>
        <taxon>Symphypleona</taxon>
        <taxon>Sminthuridae</taxon>
        <taxon>Allacma</taxon>
    </lineage>
</organism>
<dbReference type="InterPro" id="IPR037448">
    <property type="entry name" value="Zig-8"/>
</dbReference>
<dbReference type="Pfam" id="PF13927">
    <property type="entry name" value="Ig_3"/>
    <property type="match status" value="1"/>
</dbReference>
<gene>
    <name evidence="4" type="ORF">AFUS01_LOCUS30656</name>
</gene>
<evidence type="ECO:0000256" key="1">
    <source>
        <dbReference type="SAM" id="MobiDB-lite"/>
    </source>
</evidence>
<dbReference type="OrthoDB" id="6354602at2759"/>
<feature type="chain" id="PRO_5035172529" description="Ig-like domain-containing protein" evidence="2">
    <location>
        <begin position="28"/>
        <end position="479"/>
    </location>
</feature>
<dbReference type="InterPro" id="IPR003598">
    <property type="entry name" value="Ig_sub2"/>
</dbReference>
<dbReference type="PANTHER" id="PTHR23279">
    <property type="entry name" value="DEFECTIVE PROBOSCIS EXTENSION RESPONSE DPR -RELATED"/>
    <property type="match status" value="1"/>
</dbReference>
<accession>A0A8J2PMM3</accession>
<dbReference type="PROSITE" id="PS50835">
    <property type="entry name" value="IG_LIKE"/>
    <property type="match status" value="2"/>
</dbReference>
<dbReference type="EMBL" id="CAJVCH010473669">
    <property type="protein sequence ID" value="CAG7820255.1"/>
    <property type="molecule type" value="Genomic_DNA"/>
</dbReference>
<proteinExistence type="predicted"/>